<dbReference type="InterPro" id="IPR019594">
    <property type="entry name" value="Glu/Gly-bd"/>
</dbReference>
<dbReference type="GO" id="GO:0046872">
    <property type="term" value="F:metal ion binding"/>
    <property type="evidence" value="ECO:0007669"/>
    <property type="project" value="UniProtKB-KW"/>
</dbReference>
<evidence type="ECO:0000256" key="4">
    <source>
        <dbReference type="ARBA" id="ARBA00022692"/>
    </source>
</evidence>
<evidence type="ECO:0000313" key="17">
    <source>
        <dbReference type="Proteomes" id="UP000675881"/>
    </source>
</evidence>
<dbReference type="Proteomes" id="UP000675881">
    <property type="component" value="Chromosome 1"/>
</dbReference>
<name>A0A7R8CB38_LEPSM</name>
<keyword evidence="11" id="KW-0325">Glycoprotein</keyword>
<evidence type="ECO:0000256" key="9">
    <source>
        <dbReference type="ARBA" id="ARBA00023136"/>
    </source>
</evidence>
<accession>A0A7R8CB38</accession>
<evidence type="ECO:0000256" key="11">
    <source>
        <dbReference type="ARBA" id="ARBA00023180"/>
    </source>
</evidence>
<evidence type="ECO:0000259" key="14">
    <source>
        <dbReference type="SMART" id="SM00079"/>
    </source>
</evidence>
<feature type="domain" description="Ionotropic glutamate receptor C-terminal" evidence="14">
    <location>
        <begin position="106"/>
        <end position="437"/>
    </location>
</feature>
<dbReference type="GO" id="GO:0016020">
    <property type="term" value="C:membrane"/>
    <property type="evidence" value="ECO:0007669"/>
    <property type="project" value="UniProtKB-SubCell"/>
</dbReference>
<dbReference type="OrthoDB" id="5984008at2759"/>
<keyword evidence="12" id="KW-1071">Ligand-gated ion channel</keyword>
<protein>
    <submittedName>
        <fullName evidence="16">GRIN2B</fullName>
    </submittedName>
</protein>
<keyword evidence="8" id="KW-0406">Ion transport</keyword>
<gene>
    <name evidence="16" type="ORF">LSAA_606</name>
</gene>
<evidence type="ECO:0000256" key="6">
    <source>
        <dbReference type="ARBA" id="ARBA00022833"/>
    </source>
</evidence>
<dbReference type="AlphaFoldDB" id="A0A7R8CB38"/>
<dbReference type="Pfam" id="PF00060">
    <property type="entry name" value="Lig_chan"/>
    <property type="match status" value="1"/>
</dbReference>
<proteinExistence type="inferred from homology"/>
<dbReference type="SMART" id="SM00079">
    <property type="entry name" value="PBPe"/>
    <property type="match status" value="1"/>
</dbReference>
<reference evidence="16" key="1">
    <citation type="submission" date="2021-02" db="EMBL/GenBank/DDBJ databases">
        <authorList>
            <person name="Bekaert M."/>
        </authorList>
    </citation>
    <scope>NUCLEOTIDE SEQUENCE</scope>
    <source>
        <strain evidence="16">IoA-00</strain>
    </source>
</reference>
<keyword evidence="9" id="KW-0472">Membrane</keyword>
<dbReference type="FunFam" id="3.40.190.10:FF:000009">
    <property type="entry name" value="Putative glutamate receptor ionotropic NMDA 2B"/>
    <property type="match status" value="1"/>
</dbReference>
<organism evidence="16 17">
    <name type="scientific">Lepeophtheirus salmonis</name>
    <name type="common">Salmon louse</name>
    <name type="synonym">Caligus salmonis</name>
    <dbReference type="NCBI Taxonomy" id="72036"/>
    <lineage>
        <taxon>Eukaryota</taxon>
        <taxon>Metazoa</taxon>
        <taxon>Ecdysozoa</taxon>
        <taxon>Arthropoda</taxon>
        <taxon>Crustacea</taxon>
        <taxon>Multicrustacea</taxon>
        <taxon>Hexanauplia</taxon>
        <taxon>Copepoda</taxon>
        <taxon>Siphonostomatoida</taxon>
        <taxon>Caligidae</taxon>
        <taxon>Lepeophtheirus</taxon>
    </lineage>
</organism>
<evidence type="ECO:0000256" key="13">
    <source>
        <dbReference type="ARBA" id="ARBA00023303"/>
    </source>
</evidence>
<dbReference type="InterPro" id="IPR001320">
    <property type="entry name" value="Iontro_rcpt_C"/>
</dbReference>
<evidence type="ECO:0000256" key="8">
    <source>
        <dbReference type="ARBA" id="ARBA00023065"/>
    </source>
</evidence>
<dbReference type="SMART" id="SM00918">
    <property type="entry name" value="Lig_chan-Glu_bd"/>
    <property type="match status" value="1"/>
</dbReference>
<evidence type="ECO:0000256" key="2">
    <source>
        <dbReference type="ARBA" id="ARBA00008685"/>
    </source>
</evidence>
<dbReference type="Gene3D" id="1.10.287.70">
    <property type="match status" value="1"/>
</dbReference>
<dbReference type="Pfam" id="PF10613">
    <property type="entry name" value="Lig_chan-Glu_bd"/>
    <property type="match status" value="1"/>
</dbReference>
<dbReference type="GO" id="GO:0015276">
    <property type="term" value="F:ligand-gated monoatomic ion channel activity"/>
    <property type="evidence" value="ECO:0007669"/>
    <property type="project" value="InterPro"/>
</dbReference>
<evidence type="ECO:0000256" key="12">
    <source>
        <dbReference type="ARBA" id="ARBA00023286"/>
    </source>
</evidence>
<evidence type="ECO:0000256" key="10">
    <source>
        <dbReference type="ARBA" id="ARBA00023170"/>
    </source>
</evidence>
<keyword evidence="3" id="KW-0813">Transport</keyword>
<dbReference type="EMBL" id="HG994580">
    <property type="protein sequence ID" value="CAF2752737.1"/>
    <property type="molecule type" value="Genomic_DNA"/>
</dbReference>
<feature type="domain" description="Ionotropic glutamate receptor L-glutamate and glycine-binding" evidence="15">
    <location>
        <begin position="121"/>
        <end position="178"/>
    </location>
</feature>
<keyword evidence="5" id="KW-0479">Metal-binding</keyword>
<dbReference type="Gene3D" id="3.40.190.10">
    <property type="entry name" value="Periplasmic binding protein-like II"/>
    <property type="match status" value="2"/>
</dbReference>
<keyword evidence="4" id="KW-0812">Transmembrane</keyword>
<dbReference type="SUPFAM" id="SSF53850">
    <property type="entry name" value="Periplasmic binding protein-like II"/>
    <property type="match status" value="1"/>
</dbReference>
<keyword evidence="6" id="KW-0862">Zinc</keyword>
<dbReference type="InterPro" id="IPR015683">
    <property type="entry name" value="Ionotropic_Glu_rcpt"/>
</dbReference>
<evidence type="ECO:0000313" key="16">
    <source>
        <dbReference type="EMBL" id="CAF2752737.1"/>
    </source>
</evidence>
<comment type="similarity">
    <text evidence="2">Belongs to the glutamate-gated ion channel (TC 1.A.10.1) family.</text>
</comment>
<evidence type="ECO:0000256" key="7">
    <source>
        <dbReference type="ARBA" id="ARBA00022989"/>
    </source>
</evidence>
<sequence length="554" mass="63579">MNIGHEKLSSFGKQRVFNVDGSLRQTEMKIMNFKPRTQNSGLAWEEVGTWNSWNGLDIKDIVWPGGSHLPPQGVPEKFYMKITFLEEPPFIILSDPDPISSKCSMNRGVPCYMSEKHLRSHANSSQESTKCCSGLCIDLLRKFEDEMGFTYDLIRVEDPKWGTIEHGKWNGLMETLVNKKNGFSIKFSKNQCRKRSRSKRTGIISPTAFLEPFDTYSWMLVSMVAIQASAFSIFFFEWLSPSGYNMQVVPSKSNHRFSLVRTYWLVWAVLFQASVQVDCPRGLTARFMSTAFMIPRKEYHDLSGLDDRRISNPLSQKPALKFGTLPYSYSQVTLQKHYSSMFSYMRPFNRYNNTEEAIRAVKTGKLDAFIYDGTVLNYLVSQDEECRLLQVGSWSGMTGYALAFPQHSKFKAMFDQKILELRENGDLERLSRYWMSGSFLVLENLQQLKKKNNLSASKIGSRESSNVLDDESRELNGPTTIMTSLTRNSEGVESCLSKGCGDNYCNIKLFHLENELIIARERIVEMEEQLQICGGILKSKRLAFNDRMYIVHHT</sequence>
<keyword evidence="7" id="KW-1133">Transmembrane helix</keyword>
<keyword evidence="17" id="KW-1185">Reference proteome</keyword>
<evidence type="ECO:0000256" key="3">
    <source>
        <dbReference type="ARBA" id="ARBA00022448"/>
    </source>
</evidence>
<evidence type="ECO:0000256" key="1">
    <source>
        <dbReference type="ARBA" id="ARBA00004141"/>
    </source>
</evidence>
<comment type="subcellular location">
    <subcellularLocation>
        <location evidence="1">Membrane</location>
        <topology evidence="1">Multi-pass membrane protein</topology>
    </subcellularLocation>
</comment>
<dbReference type="PANTHER" id="PTHR18966">
    <property type="entry name" value="IONOTROPIC GLUTAMATE RECEPTOR"/>
    <property type="match status" value="1"/>
</dbReference>
<keyword evidence="10" id="KW-0675">Receptor</keyword>
<keyword evidence="13" id="KW-0407">Ion channel</keyword>
<evidence type="ECO:0000256" key="5">
    <source>
        <dbReference type="ARBA" id="ARBA00022723"/>
    </source>
</evidence>
<evidence type="ECO:0000259" key="15">
    <source>
        <dbReference type="SMART" id="SM00918"/>
    </source>
</evidence>